<dbReference type="SUPFAM" id="SSF53067">
    <property type="entry name" value="Actin-like ATPase domain"/>
    <property type="match status" value="2"/>
</dbReference>
<dbReference type="Pfam" id="PF02782">
    <property type="entry name" value="FGGY_C"/>
    <property type="match status" value="1"/>
</dbReference>
<dbReference type="AlphaFoldDB" id="A0A3S9B7S1"/>
<sequence length="500" mass="54006">MSRAFLGIDIGTFETKGVVVSDEGVILASARRAHRMIVPRAGWAEHDAEETWWQEFRDIAREVIAASGLPASAIAGVGASGIGPCMLPVDEKGAPLMNAVLYGVDTRAHAEIEDLTAKIGEETLLRRTGNGLTSQSVGPKILWLKRNRPEIYEKAAGFVNSSTFLVERLTGERVLDHYSAASFSPLYDVETNDWADDLMDGIVERERLPRLLWSSDIAGRVTKWAAEETGLAEGTPVIAGTIDAAAEALSVGVSRPGEMMLMYGSTIFIIMVIDKPSQDARLWYAPWLFEGRHAIMSGLATSGTLTHWFRDRFARELPAEDAMRMLAEEAAATPAGANGLFVLPYFSGERTPIHDPHAKGMIFGLDLTHERGDIYRAVLEGIAYGVRHVLETYGGTGNAPSAITAVGGGVRNAVWLQAVSDISGSAQTLRRESFGASYGSAFLAAIGTGAASEGDIDTWNPPAGHIDANRTLAPLYDDGFKTYRGLYEATRSFMHAERSA</sequence>
<keyword evidence="3 4" id="KW-0418">Kinase</keyword>
<dbReference type="PIRSF" id="PIRSF000538">
    <property type="entry name" value="GlpK"/>
    <property type="match status" value="1"/>
</dbReference>
<gene>
    <name evidence="7" type="ORF">D5400_18375</name>
</gene>
<organism evidence="7 8">
    <name type="scientific">Georhizobium profundi</name>
    <dbReference type="NCBI Taxonomy" id="2341112"/>
    <lineage>
        <taxon>Bacteria</taxon>
        <taxon>Pseudomonadati</taxon>
        <taxon>Pseudomonadota</taxon>
        <taxon>Alphaproteobacteria</taxon>
        <taxon>Hyphomicrobiales</taxon>
        <taxon>Rhizobiaceae</taxon>
        <taxon>Georhizobium</taxon>
    </lineage>
</organism>
<evidence type="ECO:0000256" key="2">
    <source>
        <dbReference type="ARBA" id="ARBA00022679"/>
    </source>
</evidence>
<dbReference type="GO" id="GO:0016301">
    <property type="term" value="F:kinase activity"/>
    <property type="evidence" value="ECO:0007669"/>
    <property type="project" value="UniProtKB-KW"/>
</dbReference>
<proteinExistence type="inferred from homology"/>
<dbReference type="Proteomes" id="UP000268192">
    <property type="component" value="Chromosome"/>
</dbReference>
<reference evidence="7 8" key="1">
    <citation type="submission" date="2018-09" db="EMBL/GenBank/DDBJ databases">
        <title>Marinorhizobium profundi gen. nov., sp. nov., isolated from a deep-sea sediment sample from the New Britain Trench and proposal of Marinorhizobiaceae fam. nov. in the order Rhizobiales of the class Alphaproteobacteria.</title>
        <authorList>
            <person name="Cao J."/>
        </authorList>
    </citation>
    <scope>NUCLEOTIDE SEQUENCE [LARGE SCALE GENOMIC DNA]</scope>
    <source>
        <strain evidence="7 8">WS11</strain>
    </source>
</reference>
<evidence type="ECO:0000259" key="6">
    <source>
        <dbReference type="Pfam" id="PF02782"/>
    </source>
</evidence>
<feature type="domain" description="Carbohydrate kinase FGGY C-terminal" evidence="6">
    <location>
        <begin position="262"/>
        <end position="446"/>
    </location>
</feature>
<evidence type="ECO:0000313" key="7">
    <source>
        <dbReference type="EMBL" id="AZN72990.1"/>
    </source>
</evidence>
<dbReference type="InterPro" id="IPR050406">
    <property type="entry name" value="FGGY_Carb_Kinase"/>
</dbReference>
<keyword evidence="2 4" id="KW-0808">Transferase</keyword>
<comment type="similarity">
    <text evidence="1 4">Belongs to the FGGY kinase family.</text>
</comment>
<evidence type="ECO:0000256" key="4">
    <source>
        <dbReference type="RuleBase" id="RU003733"/>
    </source>
</evidence>
<evidence type="ECO:0000313" key="8">
    <source>
        <dbReference type="Proteomes" id="UP000268192"/>
    </source>
</evidence>
<keyword evidence="8" id="KW-1185">Reference proteome</keyword>
<accession>A0A3S9B7S1</accession>
<dbReference type="InterPro" id="IPR018485">
    <property type="entry name" value="FGGY_C"/>
</dbReference>
<evidence type="ECO:0000259" key="5">
    <source>
        <dbReference type="Pfam" id="PF00370"/>
    </source>
</evidence>
<dbReference type="RefSeq" id="WP_126011444.1">
    <property type="nucleotide sequence ID" value="NZ_CP032509.1"/>
</dbReference>
<dbReference type="PANTHER" id="PTHR43095">
    <property type="entry name" value="SUGAR KINASE"/>
    <property type="match status" value="1"/>
</dbReference>
<dbReference type="InterPro" id="IPR018483">
    <property type="entry name" value="Carb_kinase_FGGY_CS"/>
</dbReference>
<dbReference type="InterPro" id="IPR000577">
    <property type="entry name" value="Carb_kinase_FGGY"/>
</dbReference>
<dbReference type="PROSITE" id="PS00445">
    <property type="entry name" value="FGGY_KINASES_2"/>
    <property type="match status" value="1"/>
</dbReference>
<dbReference type="Gene3D" id="3.30.420.40">
    <property type="match status" value="2"/>
</dbReference>
<dbReference type="Pfam" id="PF00370">
    <property type="entry name" value="FGGY_N"/>
    <property type="match status" value="1"/>
</dbReference>
<dbReference type="KEGG" id="abaw:D5400_18375"/>
<dbReference type="InterPro" id="IPR018484">
    <property type="entry name" value="FGGY_N"/>
</dbReference>
<dbReference type="EMBL" id="CP032509">
    <property type="protein sequence ID" value="AZN72990.1"/>
    <property type="molecule type" value="Genomic_DNA"/>
</dbReference>
<name>A0A3S9B7S1_9HYPH</name>
<evidence type="ECO:0000256" key="1">
    <source>
        <dbReference type="ARBA" id="ARBA00009156"/>
    </source>
</evidence>
<dbReference type="PANTHER" id="PTHR43095:SF5">
    <property type="entry name" value="XYLULOSE KINASE"/>
    <property type="match status" value="1"/>
</dbReference>
<dbReference type="GO" id="GO:0005975">
    <property type="term" value="P:carbohydrate metabolic process"/>
    <property type="evidence" value="ECO:0007669"/>
    <property type="project" value="InterPro"/>
</dbReference>
<protein>
    <submittedName>
        <fullName evidence="7">Carbohydrate kinase</fullName>
    </submittedName>
</protein>
<evidence type="ECO:0000256" key="3">
    <source>
        <dbReference type="ARBA" id="ARBA00022777"/>
    </source>
</evidence>
<dbReference type="InterPro" id="IPR043129">
    <property type="entry name" value="ATPase_NBD"/>
</dbReference>
<dbReference type="CDD" id="cd07804">
    <property type="entry name" value="ASKHA_NBD_FGGY_RrXK-like"/>
    <property type="match status" value="1"/>
</dbReference>
<dbReference type="OrthoDB" id="9805576at2"/>
<feature type="domain" description="Carbohydrate kinase FGGY N-terminal" evidence="5">
    <location>
        <begin position="5"/>
        <end position="249"/>
    </location>
</feature>
<dbReference type="GO" id="GO:0016773">
    <property type="term" value="F:phosphotransferase activity, alcohol group as acceptor"/>
    <property type="evidence" value="ECO:0007669"/>
    <property type="project" value="InterPro"/>
</dbReference>